<evidence type="ECO:0000313" key="1">
    <source>
        <dbReference type="EMBL" id="KAA1176144.1"/>
    </source>
</evidence>
<reference evidence="1 2" key="1">
    <citation type="submission" date="2019-08" db="EMBL/GenBank/DDBJ databases">
        <title>Marinobacter ZYF650 sp. nov., a marine bacterium isolated from seawater of the Mariana trench.</title>
        <authorList>
            <person name="Ahmad W."/>
        </authorList>
    </citation>
    <scope>NUCLEOTIDE SEQUENCE [LARGE SCALE GENOMIC DNA]</scope>
    <source>
        <strain evidence="1 2">ZYF650</strain>
    </source>
</reference>
<dbReference type="Proteomes" id="UP000323161">
    <property type="component" value="Unassembled WGS sequence"/>
</dbReference>
<dbReference type="RefSeq" id="WP_149598771.1">
    <property type="nucleotide sequence ID" value="NZ_VTUU01000001.1"/>
</dbReference>
<protein>
    <submittedName>
        <fullName evidence="1">Pyridoxamine 5'-phosphate oxidase family protein</fullName>
    </submittedName>
</protein>
<sequence length="205" mass="22715">MKSVENAADQQPALAVCPRSRVKRAAQRASYERAPAYALIDRLKTAHIAFVEDGEPRIVPMTAWRHGDDVYLHCLNGGRMSKVLASGALLCLSFAVTNEWVMTKSAYHHSANYESLVLFGKAIQITDNSEFDEAFEAVINQLEAGRWDQVRPPNTRERKATALFRIPIEEGAFKSRTGGPVEEPADMDLPVWNGTLSAIDGKQSK</sequence>
<dbReference type="InterPro" id="IPR012349">
    <property type="entry name" value="Split_barrel_FMN-bd"/>
</dbReference>
<evidence type="ECO:0000313" key="2">
    <source>
        <dbReference type="Proteomes" id="UP000323161"/>
    </source>
</evidence>
<proteinExistence type="predicted"/>
<dbReference type="SUPFAM" id="SSF50475">
    <property type="entry name" value="FMN-binding split barrel"/>
    <property type="match status" value="1"/>
</dbReference>
<dbReference type="InterPro" id="IPR024747">
    <property type="entry name" value="Pyridox_Oxase-rel"/>
</dbReference>
<dbReference type="AlphaFoldDB" id="A0A5B0VP24"/>
<dbReference type="EMBL" id="VTUU01000001">
    <property type="protein sequence ID" value="KAA1176144.1"/>
    <property type="molecule type" value="Genomic_DNA"/>
</dbReference>
<dbReference type="PANTHER" id="PTHR34071">
    <property type="entry name" value="5-NITROIMIDAZOLE ANTIBIOTICS RESISTANCE PROTEIN, NIMA-FAMILY-RELATED PROTEIN-RELATED"/>
    <property type="match status" value="1"/>
</dbReference>
<comment type="caution">
    <text evidence="1">The sequence shown here is derived from an EMBL/GenBank/DDBJ whole genome shotgun (WGS) entry which is preliminary data.</text>
</comment>
<organism evidence="1 2">
    <name type="scientific">Marinobacter salinexigens</name>
    <dbReference type="NCBI Taxonomy" id="2919747"/>
    <lineage>
        <taxon>Bacteria</taxon>
        <taxon>Pseudomonadati</taxon>
        <taxon>Pseudomonadota</taxon>
        <taxon>Gammaproteobacteria</taxon>
        <taxon>Pseudomonadales</taxon>
        <taxon>Marinobacteraceae</taxon>
        <taxon>Marinobacter</taxon>
    </lineage>
</organism>
<accession>A0A5B0VP24</accession>
<dbReference type="Pfam" id="PF12900">
    <property type="entry name" value="Pyridox_ox_2"/>
    <property type="match status" value="1"/>
</dbReference>
<name>A0A5B0VP24_9GAMM</name>
<dbReference type="Gene3D" id="2.30.110.10">
    <property type="entry name" value="Electron Transport, Fmn-binding Protein, Chain A"/>
    <property type="match status" value="1"/>
</dbReference>
<keyword evidence="2" id="KW-1185">Reference proteome</keyword>
<gene>
    <name evidence="1" type="ORF">FWJ25_03160</name>
</gene>
<dbReference type="PANTHER" id="PTHR34071:SF2">
    <property type="entry name" value="FLAVIN-NUCLEOTIDE-BINDING PROTEIN"/>
    <property type="match status" value="1"/>
</dbReference>